<dbReference type="EMBL" id="CP045851">
    <property type="protein sequence ID" value="QGG93638.1"/>
    <property type="molecule type" value="Genomic_DNA"/>
</dbReference>
<evidence type="ECO:0000313" key="3">
    <source>
        <dbReference type="Proteomes" id="UP000334019"/>
    </source>
</evidence>
<organism evidence="2 3">
    <name type="scientific">Actinomarinicola tropica</name>
    <dbReference type="NCBI Taxonomy" id="2789776"/>
    <lineage>
        <taxon>Bacteria</taxon>
        <taxon>Bacillati</taxon>
        <taxon>Actinomycetota</taxon>
        <taxon>Acidimicrobiia</taxon>
        <taxon>Acidimicrobiales</taxon>
        <taxon>Iamiaceae</taxon>
        <taxon>Actinomarinicola</taxon>
    </lineage>
</organism>
<proteinExistence type="predicted"/>
<dbReference type="Proteomes" id="UP000334019">
    <property type="component" value="Chromosome"/>
</dbReference>
<sequence length="195" mass="20184">MSDVRVNPPSVRAYGQSAQEMFGSIRTSLEALVSDAVSVDYYGPNAVAFKTKCGQLATELANALTQDMTKIADAVRSTTSNIAASLGGGPVDIAFNGSTISAPAVPAGDESVGANLPALEGMKSTASSHFSAISEQFSNHLSALQNTDWVGTAKDNAVGAVSGFTSSAQSKVQEANTEMATYIDKQIDEINKANK</sequence>
<dbReference type="AlphaFoldDB" id="A0A5Q2RIH1"/>
<evidence type="ECO:0000313" key="1">
    <source>
        <dbReference type="EMBL" id="QGG93638.1"/>
    </source>
</evidence>
<dbReference type="EMBL" id="CP045851">
    <property type="protein sequence ID" value="QGG93640.1"/>
    <property type="molecule type" value="Genomic_DNA"/>
</dbReference>
<protein>
    <submittedName>
        <fullName evidence="2">Uncharacterized protein</fullName>
    </submittedName>
</protein>
<accession>A0A5Q2RIH1</accession>
<dbReference type="KEGG" id="atq:GH723_00115"/>
<gene>
    <name evidence="1" type="ORF">GH723_00105</name>
    <name evidence="2" type="ORF">GH723_00115</name>
</gene>
<dbReference type="RefSeq" id="WP_153757745.1">
    <property type="nucleotide sequence ID" value="NZ_CP045851.1"/>
</dbReference>
<evidence type="ECO:0000313" key="2">
    <source>
        <dbReference type="EMBL" id="QGG93640.1"/>
    </source>
</evidence>
<dbReference type="KEGG" id="atq:GH723_00105"/>
<reference evidence="2 3" key="1">
    <citation type="submission" date="2019-11" db="EMBL/GenBank/DDBJ databases">
        <authorList>
            <person name="He Y."/>
        </authorList>
    </citation>
    <scope>NUCLEOTIDE SEQUENCE [LARGE SCALE GENOMIC DNA]</scope>
    <source>
        <strain evidence="2 3">SCSIO 58843</strain>
    </source>
</reference>
<name>A0A5Q2RIH1_9ACTN</name>
<keyword evidence="3" id="KW-1185">Reference proteome</keyword>